<evidence type="ECO:0000259" key="4">
    <source>
        <dbReference type="Pfam" id="PF13088"/>
    </source>
</evidence>
<feature type="domain" description="Sialidase" evidence="4">
    <location>
        <begin position="166"/>
        <end position="362"/>
    </location>
</feature>
<protein>
    <recommendedName>
        <fullName evidence="3">exo-alpha-sialidase</fullName>
        <ecNumber evidence="3">3.2.1.18</ecNumber>
    </recommendedName>
</protein>
<dbReference type="GO" id="GO:0016020">
    <property type="term" value="C:membrane"/>
    <property type="evidence" value="ECO:0007669"/>
    <property type="project" value="TreeGrafter"/>
</dbReference>
<dbReference type="GO" id="GO:0009313">
    <property type="term" value="P:oligosaccharide catabolic process"/>
    <property type="evidence" value="ECO:0007669"/>
    <property type="project" value="TreeGrafter"/>
</dbReference>
<dbReference type="CDD" id="cd15482">
    <property type="entry name" value="Sialidase_non-viral"/>
    <property type="match status" value="1"/>
</dbReference>
<organism evidence="5 6">
    <name type="scientific">Paenibacillus contaminans</name>
    <dbReference type="NCBI Taxonomy" id="450362"/>
    <lineage>
        <taxon>Bacteria</taxon>
        <taxon>Bacillati</taxon>
        <taxon>Bacillota</taxon>
        <taxon>Bacilli</taxon>
        <taxon>Bacillales</taxon>
        <taxon>Paenibacillaceae</taxon>
        <taxon>Paenibacillus</taxon>
    </lineage>
</organism>
<dbReference type="Pfam" id="PF13088">
    <property type="entry name" value="BNR_2"/>
    <property type="match status" value="1"/>
</dbReference>
<dbReference type="InterPro" id="IPR036278">
    <property type="entry name" value="Sialidase_sf"/>
</dbReference>
<evidence type="ECO:0000256" key="3">
    <source>
        <dbReference type="ARBA" id="ARBA00012733"/>
    </source>
</evidence>
<gene>
    <name evidence="5" type="ORF">DQG23_01525</name>
</gene>
<sequence length="400" mass="43847">MKTVDSKEDKAKDSGIGEGKHTLSTPDYKFLRFESDYFVGKRGKLDRYLVCSLAGYFPVMVQTGPSSLSVILRSGGPHVGITGTLSVTNSDDGGKSWSDLVQVAPRFEDVRNPAYGVNAEGHLVAAYWHARLHRYDLDPEGRGLQYAFGFDESDPSRNDIPALFTVVSKDRGLTWSEPQPYKSQILTMCSPYGRMISAPDGTLLMSVYGVLREPVEGVNHAVIIVRSKDGGRTWGDETLLAKGYNETSIALLPDGRLIAIARKDERYAHVATSFSDDMGRTWTVPKQVTRDGEHPGDLTVLASGKLLLTFGRRIRPFGCGALISEDNGATWKTDEEVLLAGDGINDHDVGYPSTVQLADGSIVTVIYYGSGSEPTEQSRLRGWGDVSCQAIHYREEDITK</sequence>
<dbReference type="Gene3D" id="2.120.10.10">
    <property type="match status" value="1"/>
</dbReference>
<name>A0A329MWS7_9BACL</name>
<dbReference type="GO" id="GO:0004308">
    <property type="term" value="F:exo-alpha-sialidase activity"/>
    <property type="evidence" value="ECO:0007669"/>
    <property type="project" value="UniProtKB-EC"/>
</dbReference>
<dbReference type="InterPro" id="IPR026856">
    <property type="entry name" value="Sialidase_fam"/>
</dbReference>
<evidence type="ECO:0000256" key="2">
    <source>
        <dbReference type="ARBA" id="ARBA00009348"/>
    </source>
</evidence>
<proteinExistence type="inferred from homology"/>
<dbReference type="InterPro" id="IPR011040">
    <property type="entry name" value="Sialidase"/>
</dbReference>
<dbReference type="GO" id="GO:0005737">
    <property type="term" value="C:cytoplasm"/>
    <property type="evidence" value="ECO:0007669"/>
    <property type="project" value="TreeGrafter"/>
</dbReference>
<dbReference type="GO" id="GO:0006689">
    <property type="term" value="P:ganglioside catabolic process"/>
    <property type="evidence" value="ECO:0007669"/>
    <property type="project" value="TreeGrafter"/>
</dbReference>
<comment type="catalytic activity">
    <reaction evidence="1">
        <text>Hydrolysis of alpha-(2-&gt;3)-, alpha-(2-&gt;6)-, alpha-(2-&gt;8)- glycosidic linkages of terminal sialic acid residues in oligosaccharides, glycoproteins, glycolipids, colominic acid and synthetic substrates.</text>
        <dbReference type="EC" id="3.2.1.18"/>
    </reaction>
</comment>
<keyword evidence="6" id="KW-1185">Reference proteome</keyword>
<dbReference type="Proteomes" id="UP000250369">
    <property type="component" value="Unassembled WGS sequence"/>
</dbReference>
<comment type="caution">
    <text evidence="5">The sequence shown here is derived from an EMBL/GenBank/DDBJ whole genome shotgun (WGS) entry which is preliminary data.</text>
</comment>
<reference evidence="5 6" key="1">
    <citation type="journal article" date="2009" name="Int. J. Syst. Evol. Microbiol.">
        <title>Paenibacillus contaminans sp. nov., isolated from a contaminated laboratory plate.</title>
        <authorList>
            <person name="Chou J.H."/>
            <person name="Lee J.H."/>
            <person name="Lin M.C."/>
            <person name="Chang P.S."/>
            <person name="Arun A.B."/>
            <person name="Young C.C."/>
            <person name="Chen W.M."/>
        </authorList>
    </citation>
    <scope>NUCLEOTIDE SEQUENCE [LARGE SCALE GENOMIC DNA]</scope>
    <source>
        <strain evidence="5 6">CKOBP-6</strain>
    </source>
</reference>
<evidence type="ECO:0000313" key="6">
    <source>
        <dbReference type="Proteomes" id="UP000250369"/>
    </source>
</evidence>
<dbReference type="AlphaFoldDB" id="A0A329MWS7"/>
<evidence type="ECO:0000256" key="1">
    <source>
        <dbReference type="ARBA" id="ARBA00000427"/>
    </source>
</evidence>
<comment type="similarity">
    <text evidence="2">Belongs to the glycosyl hydrolase 33 family.</text>
</comment>
<dbReference type="PANTHER" id="PTHR10628:SF30">
    <property type="entry name" value="EXO-ALPHA-SIALIDASE"/>
    <property type="match status" value="1"/>
</dbReference>
<evidence type="ECO:0000313" key="5">
    <source>
        <dbReference type="EMBL" id="RAV22913.1"/>
    </source>
</evidence>
<accession>A0A329MWS7</accession>
<dbReference type="EMBL" id="QMFB01000001">
    <property type="protein sequence ID" value="RAV22913.1"/>
    <property type="molecule type" value="Genomic_DNA"/>
</dbReference>
<dbReference type="SUPFAM" id="SSF50939">
    <property type="entry name" value="Sialidases"/>
    <property type="match status" value="1"/>
</dbReference>
<dbReference type="EC" id="3.2.1.18" evidence="3"/>
<dbReference type="PANTHER" id="PTHR10628">
    <property type="entry name" value="SIALIDASE"/>
    <property type="match status" value="1"/>
</dbReference>